<dbReference type="AlphaFoldDB" id="E3CX68"/>
<gene>
    <name evidence="3" type="ORF">Apau_2003</name>
</gene>
<proteinExistence type="predicted"/>
<dbReference type="InterPro" id="IPR013559">
    <property type="entry name" value="YheO"/>
</dbReference>
<dbReference type="eggNOG" id="COG2964">
    <property type="taxonomic scope" value="Bacteria"/>
</dbReference>
<dbReference type="Pfam" id="PF08348">
    <property type="entry name" value="PAS_6"/>
    <property type="match status" value="1"/>
</dbReference>
<dbReference type="STRING" id="584708.Apau_2003"/>
<dbReference type="InterPro" id="IPR039446">
    <property type="entry name" value="DauR-like"/>
</dbReference>
<dbReference type="Proteomes" id="UP000005096">
    <property type="component" value="Chromosome"/>
</dbReference>
<evidence type="ECO:0000259" key="1">
    <source>
        <dbReference type="Pfam" id="PF08348"/>
    </source>
</evidence>
<evidence type="ECO:0000259" key="2">
    <source>
        <dbReference type="Pfam" id="PF13309"/>
    </source>
</evidence>
<organism evidence="3 4">
    <name type="scientific">Aminomonas paucivorans DSM 12260</name>
    <dbReference type="NCBI Taxonomy" id="584708"/>
    <lineage>
        <taxon>Bacteria</taxon>
        <taxon>Thermotogati</taxon>
        <taxon>Synergistota</taxon>
        <taxon>Synergistia</taxon>
        <taxon>Synergistales</taxon>
        <taxon>Synergistaceae</taxon>
        <taxon>Aminomonas</taxon>
    </lineage>
</organism>
<feature type="domain" description="YheO-like" evidence="1">
    <location>
        <begin position="10"/>
        <end position="122"/>
    </location>
</feature>
<evidence type="ECO:0000313" key="3">
    <source>
        <dbReference type="EMBL" id="EFQ24415.1"/>
    </source>
</evidence>
<reference evidence="3 4" key="1">
    <citation type="journal article" date="2010" name="Stand. Genomic Sci.">
        <title>Non-contiguous finished genome sequence of Aminomonas paucivorans type strain (GLU-3).</title>
        <authorList>
            <person name="Pitluck S."/>
            <person name="Yasawong M."/>
            <person name="Held B."/>
            <person name="Lapidus A."/>
            <person name="Nolan M."/>
            <person name="Copeland A."/>
            <person name="Lucas S."/>
            <person name="Del Rio T.G."/>
            <person name="Tice H."/>
            <person name="Cheng J.F."/>
            <person name="Chertkov O."/>
            <person name="Goodwin L."/>
            <person name="Tapia R."/>
            <person name="Han C."/>
            <person name="Liolios K."/>
            <person name="Ivanova N."/>
            <person name="Mavromatis K."/>
            <person name="Ovchinnikova G."/>
            <person name="Pati A."/>
            <person name="Chen A."/>
            <person name="Palaniappan K."/>
            <person name="Land M."/>
            <person name="Hauser L."/>
            <person name="Chang Y.J."/>
            <person name="Jeffries C.D."/>
            <person name="Pukall R."/>
            <person name="Spring S."/>
            <person name="Rohde M."/>
            <person name="Sikorski J."/>
            <person name="Goker M."/>
            <person name="Woyke T."/>
            <person name="Bristow J."/>
            <person name="Eisen J.A."/>
            <person name="Markowitz V."/>
            <person name="Hugenholtz P."/>
            <person name="Kyrpides N.C."/>
            <person name="Klenk H.P."/>
        </authorList>
    </citation>
    <scope>NUCLEOTIDE SEQUENCE [LARGE SCALE GENOMIC DNA]</scope>
    <source>
        <strain evidence="3 4">DSM 12260</strain>
    </source>
</reference>
<evidence type="ECO:0000313" key="4">
    <source>
        <dbReference type="Proteomes" id="UP000005096"/>
    </source>
</evidence>
<dbReference type="PANTHER" id="PTHR35568">
    <property type="entry name" value="TRANSCRIPTIONAL REGULATOR DAUR"/>
    <property type="match status" value="1"/>
</dbReference>
<dbReference type="RefSeq" id="WP_006301653.1">
    <property type="nucleotide sequence ID" value="NZ_CM001022.1"/>
</dbReference>
<dbReference type="EMBL" id="CM001022">
    <property type="protein sequence ID" value="EFQ24415.1"/>
    <property type="molecule type" value="Genomic_DNA"/>
</dbReference>
<protein>
    <submittedName>
        <fullName evidence="3">YheO domain protein</fullName>
    </submittedName>
</protein>
<dbReference type="HOGENOM" id="CLU_080179_2_0_0"/>
<dbReference type="PANTHER" id="PTHR35568:SF1">
    <property type="entry name" value="TRANSCRIPTIONAL REGULATOR DAUR"/>
    <property type="match status" value="1"/>
</dbReference>
<keyword evidence="4" id="KW-1185">Reference proteome</keyword>
<dbReference type="Pfam" id="PF13309">
    <property type="entry name" value="HTH_22"/>
    <property type="match status" value="1"/>
</dbReference>
<sequence length="213" mass="23945">MLSTKADEILRFARPLVDFLGDVMGEDCEVVLHDLRDPERSILAIRNGQVTGRSVGDSVTDYALEVLRESQGQDYRAHYPGRLAEGGKALRLSSLFLRDDEGRIVGMLSLNQDLSRLREAHETLGRLLSLGEVSPPDREDPPIHLSIENLMNLQLERAIRDRGVEPGRMTVEEKRGVVEELDRKGIFLLRGAVGAVARRLEVSEQTVYRYLRG</sequence>
<feature type="domain" description="Transcriptional regulator DauR-like HTH" evidence="2">
    <location>
        <begin position="153"/>
        <end position="212"/>
    </location>
</feature>
<name>E3CX68_9BACT</name>
<accession>E3CX68</accession>
<dbReference type="PaxDb" id="584708-Apau_2003"/>
<dbReference type="InterPro" id="IPR039445">
    <property type="entry name" value="DauR-like_HTH"/>
</dbReference>